<dbReference type="SUPFAM" id="SSF54862">
    <property type="entry name" value="4Fe-4S ferredoxins"/>
    <property type="match status" value="1"/>
</dbReference>
<dbReference type="InterPro" id="IPR057431">
    <property type="entry name" value="LdpA_Fe-S-bd"/>
</dbReference>
<dbReference type="Pfam" id="PF25160">
    <property type="entry name" value="LdpA_Fe-S-bd"/>
    <property type="match status" value="1"/>
</dbReference>
<reference evidence="5 6" key="1">
    <citation type="journal article" date="2016" name="Int. J. Syst. Evol. Microbiol.">
        <title>Peptococcus simiae sp. nov., isolated from rhesus macaque faeces and emended description of the genus Peptococcus.</title>
        <authorList>
            <person name="Shkoporov A.N."/>
            <person name="Efimov B.A."/>
            <person name="Kondova I."/>
            <person name="Ouwerling B."/>
            <person name="Chaplin A.V."/>
            <person name="Shcherbakova V.A."/>
            <person name="Langermans J.A.M."/>
        </authorList>
    </citation>
    <scope>NUCLEOTIDE SEQUENCE [LARGE SCALE GENOMIC DNA]</scope>
    <source>
        <strain evidence="5 6">M108</strain>
    </source>
</reference>
<name>A0ABW9H2X4_9FIRM</name>
<dbReference type="InterPro" id="IPR027631">
    <property type="entry name" value="Mono_FeFe_hydrog"/>
</dbReference>
<dbReference type="NCBIfam" id="TIGR04105">
    <property type="entry name" value="FeFe_hydrog_B1"/>
    <property type="match status" value="1"/>
</dbReference>
<dbReference type="InterPro" id="IPR009016">
    <property type="entry name" value="Fe_hydrogenase"/>
</dbReference>
<dbReference type="EMBL" id="JBJUVG010000022">
    <property type="protein sequence ID" value="MFM9414513.1"/>
    <property type="molecule type" value="Genomic_DNA"/>
</dbReference>
<dbReference type="Pfam" id="PF02906">
    <property type="entry name" value="Fe_hyd_lg_C"/>
    <property type="match status" value="1"/>
</dbReference>
<dbReference type="Gene3D" id="3.40.950.10">
    <property type="entry name" value="Fe-only Hydrogenase (Larger Subunit), Chain L, domain 3"/>
    <property type="match status" value="1"/>
</dbReference>
<protein>
    <submittedName>
        <fullName evidence="5">4Fe-4S dicluster domain-containing protein</fullName>
    </submittedName>
</protein>
<evidence type="ECO:0000256" key="1">
    <source>
        <dbReference type="ARBA" id="ARBA00022723"/>
    </source>
</evidence>
<dbReference type="SUPFAM" id="SSF53920">
    <property type="entry name" value="Fe-only hydrogenase"/>
    <property type="match status" value="1"/>
</dbReference>
<dbReference type="InterPro" id="IPR004108">
    <property type="entry name" value="Fe_hydrogenase_lsu_C"/>
</dbReference>
<dbReference type="PROSITE" id="PS51379">
    <property type="entry name" value="4FE4S_FER_2"/>
    <property type="match status" value="3"/>
</dbReference>
<keyword evidence="6" id="KW-1185">Reference proteome</keyword>
<feature type="domain" description="4Fe-4S ferredoxin-type" evidence="4">
    <location>
        <begin position="142"/>
        <end position="172"/>
    </location>
</feature>
<dbReference type="Proteomes" id="UP001631949">
    <property type="component" value="Unassembled WGS sequence"/>
</dbReference>
<dbReference type="PROSITE" id="PS00198">
    <property type="entry name" value="4FE4S_FER_1"/>
    <property type="match status" value="1"/>
</dbReference>
<keyword evidence="1" id="KW-0479">Metal-binding</keyword>
<dbReference type="InterPro" id="IPR017900">
    <property type="entry name" value="4Fe4S_Fe_S_CS"/>
</dbReference>
<dbReference type="CDD" id="cd10549">
    <property type="entry name" value="MtMvhB_like"/>
    <property type="match status" value="1"/>
</dbReference>
<keyword evidence="2" id="KW-0408">Iron</keyword>
<comment type="caution">
    <text evidence="5">The sequence shown here is derived from an EMBL/GenBank/DDBJ whole genome shotgun (WGS) entry which is preliminary data.</text>
</comment>
<evidence type="ECO:0000313" key="6">
    <source>
        <dbReference type="Proteomes" id="UP001631949"/>
    </source>
</evidence>
<dbReference type="PANTHER" id="PTHR11615">
    <property type="entry name" value="NITRATE, FORMATE, IRON DEHYDROGENASE"/>
    <property type="match status" value="1"/>
</dbReference>
<dbReference type="Pfam" id="PF00037">
    <property type="entry name" value="Fer4"/>
    <property type="match status" value="1"/>
</dbReference>
<organism evidence="5 6">
    <name type="scientific">Peptococcus simiae</name>
    <dbReference type="NCBI Taxonomy" id="1643805"/>
    <lineage>
        <taxon>Bacteria</taxon>
        <taxon>Bacillati</taxon>
        <taxon>Bacillota</taxon>
        <taxon>Clostridia</taxon>
        <taxon>Eubacteriales</taxon>
        <taxon>Peptococcaceae</taxon>
        <taxon>Peptococcus</taxon>
    </lineage>
</organism>
<evidence type="ECO:0000256" key="2">
    <source>
        <dbReference type="ARBA" id="ARBA00023004"/>
    </source>
</evidence>
<keyword evidence="3" id="KW-0411">Iron-sulfur</keyword>
<dbReference type="InterPro" id="IPR017896">
    <property type="entry name" value="4Fe4S_Fe-S-bd"/>
</dbReference>
<feature type="domain" description="4Fe-4S ferredoxin-type" evidence="4">
    <location>
        <begin position="188"/>
        <end position="217"/>
    </location>
</feature>
<gene>
    <name evidence="5" type="ORF">ACKQTC_09055</name>
</gene>
<evidence type="ECO:0000259" key="4">
    <source>
        <dbReference type="PROSITE" id="PS51379"/>
    </source>
</evidence>
<proteinExistence type="predicted"/>
<dbReference type="Gene3D" id="3.30.70.20">
    <property type="match status" value="2"/>
</dbReference>
<dbReference type="InterPro" id="IPR050340">
    <property type="entry name" value="Cytosolic_Fe-S_CAF"/>
</dbReference>
<sequence length="542" mass="59708">MKQVYSDVIAMRRDAFREIARLAYEDGDLHELRRAIFNMLPGEIPVYGTDIFRERAIAGERLRLALGLSVRDAGNLKPLDEDIDLADVSHRVYEAPLVNVIPFACQACPTKTVKVTDNCRACIGHPCKNVCPKNAIEWNSTDGAVINDTLCIRCGRCIDFCPYHAIIKFDRPCAENCGVNAIGSDDLGRAKIDYSKCVSCGRCITECPFGAISDKSQIYQLIRSIKAGDHHVAIVAPSFVGQFGPKVSPEQIFEAIYQLGFTEVMEVGLGADLTTMQEAEEFVHLVPEKRPFMGTSCCNSWSLMIHNMFPDIAPYVSETATPMIETAYYIKQGNPDAKVTFIGPCISKKLEALRHYVKDYVDFVITFEELGGILSAKGFTLEGMAELQPRESIQNIQQASKTARGYATGGGVALAVAELIKEKWPEVEVNYEGAEGLANCVKLMKLAKAGKKDGMLLEGMACEGGCLGGPGTLTALNVTRRALQKFQSESAFDSPTNNQLITEFDPECISLEKEGKHAEEDHRVEVAAMVNKIAYEKRKQQE</sequence>
<dbReference type="RefSeq" id="WP_408978119.1">
    <property type="nucleotide sequence ID" value="NZ_JBJUVG010000022.1"/>
</dbReference>
<feature type="domain" description="4Fe-4S ferredoxin-type" evidence="4">
    <location>
        <begin position="110"/>
        <end position="141"/>
    </location>
</feature>
<evidence type="ECO:0000256" key="3">
    <source>
        <dbReference type="ARBA" id="ARBA00023014"/>
    </source>
</evidence>
<accession>A0ABW9H2X4</accession>
<evidence type="ECO:0000313" key="5">
    <source>
        <dbReference type="EMBL" id="MFM9414513.1"/>
    </source>
</evidence>